<comment type="catalytic activity">
    <reaction evidence="1">
        <text>a 4-O-methyl-thymidine in DNA + L-cysteinyl-[protein] = a thymidine in DNA + S-methyl-L-cysteinyl-[protein]</text>
        <dbReference type="Rhea" id="RHEA:53428"/>
        <dbReference type="Rhea" id="RHEA-COMP:10131"/>
        <dbReference type="Rhea" id="RHEA-COMP:10132"/>
        <dbReference type="Rhea" id="RHEA-COMP:13555"/>
        <dbReference type="Rhea" id="RHEA-COMP:13556"/>
        <dbReference type="ChEBI" id="CHEBI:29950"/>
        <dbReference type="ChEBI" id="CHEBI:82612"/>
        <dbReference type="ChEBI" id="CHEBI:137386"/>
        <dbReference type="ChEBI" id="CHEBI:137387"/>
        <dbReference type="EC" id="2.1.1.63"/>
    </reaction>
</comment>
<keyword evidence="8" id="KW-0234">DNA repair</keyword>
<feature type="domain" description="Methylated-DNA-[protein]-cysteine S-methyltransferase DNA binding" evidence="12">
    <location>
        <begin position="64"/>
        <end position="148"/>
    </location>
</feature>
<dbReference type="Pfam" id="PF01035">
    <property type="entry name" value="DNA_binding_1"/>
    <property type="match status" value="1"/>
</dbReference>
<evidence type="ECO:0000256" key="2">
    <source>
        <dbReference type="ARBA" id="ARBA00008711"/>
    </source>
</evidence>
<evidence type="ECO:0000256" key="6">
    <source>
        <dbReference type="ARBA" id="ARBA00022679"/>
    </source>
</evidence>
<dbReference type="InterPro" id="IPR001497">
    <property type="entry name" value="MethylDNA_cys_MeTrfase_AS"/>
</dbReference>
<accession>A0A8H7ESR5</accession>
<evidence type="ECO:0000256" key="7">
    <source>
        <dbReference type="ARBA" id="ARBA00022763"/>
    </source>
</evidence>
<evidence type="ECO:0000256" key="11">
    <source>
        <dbReference type="ARBA" id="ARBA00049348"/>
    </source>
</evidence>
<evidence type="ECO:0000256" key="1">
    <source>
        <dbReference type="ARBA" id="ARBA00001286"/>
    </source>
</evidence>
<organism evidence="13 14">
    <name type="scientific">Apophysomyces ossiformis</name>
    <dbReference type="NCBI Taxonomy" id="679940"/>
    <lineage>
        <taxon>Eukaryota</taxon>
        <taxon>Fungi</taxon>
        <taxon>Fungi incertae sedis</taxon>
        <taxon>Mucoromycota</taxon>
        <taxon>Mucoromycotina</taxon>
        <taxon>Mucoromycetes</taxon>
        <taxon>Mucorales</taxon>
        <taxon>Mucorineae</taxon>
        <taxon>Mucoraceae</taxon>
        <taxon>Apophysomyces</taxon>
    </lineage>
</organism>
<gene>
    <name evidence="13" type="ORF">EC973_005723</name>
</gene>
<evidence type="ECO:0000259" key="12">
    <source>
        <dbReference type="Pfam" id="PF01035"/>
    </source>
</evidence>
<evidence type="ECO:0000313" key="14">
    <source>
        <dbReference type="Proteomes" id="UP000605846"/>
    </source>
</evidence>
<protein>
    <recommendedName>
        <fullName evidence="4">Methylated-DNA--protein-cysteine methyltransferase</fullName>
        <ecNumber evidence="3">2.1.1.63</ecNumber>
    </recommendedName>
    <alternativeName>
        <fullName evidence="9">6-O-methylguanine-DNA methyltransferase</fullName>
    </alternativeName>
    <alternativeName>
        <fullName evidence="10">O-6-methylguanine-DNA-alkyltransferase</fullName>
    </alternativeName>
</protein>
<reference evidence="13" key="1">
    <citation type="submission" date="2020-01" db="EMBL/GenBank/DDBJ databases">
        <title>Genome Sequencing of Three Apophysomyces-Like Fungal Strains Confirms a Novel Fungal Genus in the Mucoromycota with divergent Burkholderia-like Endosymbiotic Bacteria.</title>
        <authorList>
            <person name="Stajich J.E."/>
            <person name="Macias A.M."/>
            <person name="Carter-House D."/>
            <person name="Lovett B."/>
            <person name="Kasson L.R."/>
            <person name="Berry K."/>
            <person name="Grigoriev I."/>
            <person name="Chang Y."/>
            <person name="Spatafora J."/>
            <person name="Kasson M.T."/>
        </authorList>
    </citation>
    <scope>NUCLEOTIDE SEQUENCE</scope>
    <source>
        <strain evidence="13">NRRL A-21654</strain>
    </source>
</reference>
<proteinExistence type="inferred from homology"/>
<dbReference type="OrthoDB" id="1907495at2759"/>
<keyword evidence="7" id="KW-0227">DNA damage</keyword>
<dbReference type="CDD" id="cd06445">
    <property type="entry name" value="ATase"/>
    <property type="match status" value="1"/>
</dbReference>
<evidence type="ECO:0000256" key="10">
    <source>
        <dbReference type="ARBA" id="ARBA00031621"/>
    </source>
</evidence>
<dbReference type="PANTHER" id="PTHR10815:SF13">
    <property type="entry name" value="METHYLATED-DNA--PROTEIN-CYSTEINE METHYLTRANSFERASE"/>
    <property type="match status" value="1"/>
</dbReference>
<dbReference type="InterPro" id="IPR036217">
    <property type="entry name" value="MethylDNA_cys_MeTrfase_DNAb"/>
</dbReference>
<evidence type="ECO:0000313" key="13">
    <source>
        <dbReference type="EMBL" id="KAF7728686.1"/>
    </source>
</evidence>
<sequence>MAQLRVRSRTVVKSPYFPKKAKGKKGKQTFTAIDDNVEVIIPFPLTAAEREKYTNPKTGKRVTDFQYRVYDLCAQIPKGQVSTYKLMSDALKSHPRAVGQALRVNPFCPLPVPCHRVIAADLSIGGFSGSIGDSQFVADKKAKLAKEGCQFDDYYKFVSDLNGSKALFNDFKL</sequence>
<dbReference type="InterPro" id="IPR014048">
    <property type="entry name" value="MethylDNA_cys_MeTrfase_DNA-bd"/>
</dbReference>
<keyword evidence="6" id="KW-0808">Transferase</keyword>
<dbReference type="InterPro" id="IPR036388">
    <property type="entry name" value="WH-like_DNA-bd_sf"/>
</dbReference>
<evidence type="ECO:0000256" key="5">
    <source>
        <dbReference type="ARBA" id="ARBA00022603"/>
    </source>
</evidence>
<dbReference type="GO" id="GO:0006281">
    <property type="term" value="P:DNA repair"/>
    <property type="evidence" value="ECO:0007669"/>
    <property type="project" value="UniProtKB-KW"/>
</dbReference>
<comment type="caution">
    <text evidence="13">The sequence shown here is derived from an EMBL/GenBank/DDBJ whole genome shotgun (WGS) entry which is preliminary data.</text>
</comment>
<evidence type="ECO:0000256" key="3">
    <source>
        <dbReference type="ARBA" id="ARBA00011918"/>
    </source>
</evidence>
<dbReference type="NCBIfam" id="TIGR00589">
    <property type="entry name" value="ogt"/>
    <property type="match status" value="1"/>
</dbReference>
<comment type="catalytic activity">
    <reaction evidence="11">
        <text>a 6-O-methyl-2'-deoxyguanosine in DNA + L-cysteinyl-[protein] = S-methyl-L-cysteinyl-[protein] + a 2'-deoxyguanosine in DNA</text>
        <dbReference type="Rhea" id="RHEA:24000"/>
        <dbReference type="Rhea" id="RHEA-COMP:10131"/>
        <dbReference type="Rhea" id="RHEA-COMP:10132"/>
        <dbReference type="Rhea" id="RHEA-COMP:11367"/>
        <dbReference type="Rhea" id="RHEA-COMP:11368"/>
        <dbReference type="ChEBI" id="CHEBI:29950"/>
        <dbReference type="ChEBI" id="CHEBI:82612"/>
        <dbReference type="ChEBI" id="CHEBI:85445"/>
        <dbReference type="ChEBI" id="CHEBI:85448"/>
        <dbReference type="EC" id="2.1.1.63"/>
    </reaction>
</comment>
<dbReference type="AlphaFoldDB" id="A0A8H7ESR5"/>
<name>A0A8H7ESR5_9FUNG</name>
<dbReference type="Gene3D" id="1.10.10.10">
    <property type="entry name" value="Winged helix-like DNA-binding domain superfamily/Winged helix DNA-binding domain"/>
    <property type="match status" value="1"/>
</dbReference>
<evidence type="ECO:0000256" key="4">
    <source>
        <dbReference type="ARBA" id="ARBA00015377"/>
    </source>
</evidence>
<evidence type="ECO:0000256" key="9">
    <source>
        <dbReference type="ARBA" id="ARBA00030795"/>
    </source>
</evidence>
<dbReference type="Proteomes" id="UP000605846">
    <property type="component" value="Unassembled WGS sequence"/>
</dbReference>
<dbReference type="PROSITE" id="PS00374">
    <property type="entry name" value="MGMT"/>
    <property type="match status" value="1"/>
</dbReference>
<evidence type="ECO:0000256" key="8">
    <source>
        <dbReference type="ARBA" id="ARBA00023204"/>
    </source>
</evidence>
<keyword evidence="5" id="KW-0489">Methyltransferase</keyword>
<dbReference type="PANTHER" id="PTHR10815">
    <property type="entry name" value="METHYLATED-DNA--PROTEIN-CYSTEINE METHYLTRANSFERASE"/>
    <property type="match status" value="1"/>
</dbReference>
<dbReference type="EC" id="2.1.1.63" evidence="3"/>
<keyword evidence="14" id="KW-1185">Reference proteome</keyword>
<dbReference type="SUPFAM" id="SSF46767">
    <property type="entry name" value="Methylated DNA-protein cysteine methyltransferase, C-terminal domain"/>
    <property type="match status" value="1"/>
</dbReference>
<dbReference type="EMBL" id="JABAYA010000033">
    <property type="protein sequence ID" value="KAF7728686.1"/>
    <property type="molecule type" value="Genomic_DNA"/>
</dbReference>
<comment type="similarity">
    <text evidence="2">Belongs to the MGMT family.</text>
</comment>
<dbReference type="GO" id="GO:0032259">
    <property type="term" value="P:methylation"/>
    <property type="evidence" value="ECO:0007669"/>
    <property type="project" value="UniProtKB-KW"/>
</dbReference>
<dbReference type="GO" id="GO:0003908">
    <property type="term" value="F:methylated-DNA-[protein]-cysteine S-methyltransferase activity"/>
    <property type="evidence" value="ECO:0007669"/>
    <property type="project" value="UniProtKB-EC"/>
</dbReference>